<name>A0A1H8BN03_9BACT</name>
<evidence type="ECO:0000313" key="2">
    <source>
        <dbReference type="EMBL" id="SEM84152.1"/>
    </source>
</evidence>
<dbReference type="EMBL" id="FOBS01000064">
    <property type="protein sequence ID" value="SEM84152.1"/>
    <property type="molecule type" value="Genomic_DNA"/>
</dbReference>
<keyword evidence="1" id="KW-0812">Transmembrane</keyword>
<feature type="transmembrane region" description="Helical" evidence="1">
    <location>
        <begin position="72"/>
        <end position="91"/>
    </location>
</feature>
<evidence type="ECO:0000256" key="1">
    <source>
        <dbReference type="SAM" id="Phobius"/>
    </source>
</evidence>
<feature type="transmembrane region" description="Helical" evidence="1">
    <location>
        <begin position="127"/>
        <end position="146"/>
    </location>
</feature>
<dbReference type="Pfam" id="PF00805">
    <property type="entry name" value="Pentapeptide"/>
    <property type="match status" value="2"/>
</dbReference>
<dbReference type="InterPro" id="IPR051082">
    <property type="entry name" value="Pentapeptide-BTB/POZ_domain"/>
</dbReference>
<reference evidence="2 3" key="1">
    <citation type="submission" date="2016-10" db="EMBL/GenBank/DDBJ databases">
        <authorList>
            <person name="de Groot N.N."/>
        </authorList>
    </citation>
    <scope>NUCLEOTIDE SEQUENCE [LARGE SCALE GENOMIC DNA]</scope>
    <source>
        <strain evidence="2 3">DSM 8423</strain>
    </source>
</reference>
<dbReference type="SUPFAM" id="SSF141571">
    <property type="entry name" value="Pentapeptide repeat-like"/>
    <property type="match status" value="1"/>
</dbReference>
<dbReference type="AlphaFoldDB" id="A0A1H8BN03"/>
<keyword evidence="1" id="KW-1133">Transmembrane helix</keyword>
<gene>
    <name evidence="2" type="ORF">SAMN04489760_1641</name>
</gene>
<proteinExistence type="predicted"/>
<dbReference type="PANTHER" id="PTHR14136">
    <property type="entry name" value="BTB_POZ DOMAIN-CONTAINING PROTEIN KCTD9"/>
    <property type="match status" value="1"/>
</dbReference>
<dbReference type="STRING" id="43775.SAMN04489760_1641"/>
<organism evidence="2 3">
    <name type="scientific">Syntrophus gentianae</name>
    <dbReference type="NCBI Taxonomy" id="43775"/>
    <lineage>
        <taxon>Bacteria</taxon>
        <taxon>Pseudomonadati</taxon>
        <taxon>Thermodesulfobacteriota</taxon>
        <taxon>Syntrophia</taxon>
        <taxon>Syntrophales</taxon>
        <taxon>Syntrophaceae</taxon>
        <taxon>Syntrophus</taxon>
    </lineage>
</organism>
<protein>
    <submittedName>
        <fullName evidence="2">Uncharacterized protein YjbI, contains pentapeptide repeats</fullName>
    </submittedName>
</protein>
<feature type="transmembrane region" description="Helical" evidence="1">
    <location>
        <begin position="12"/>
        <end position="30"/>
    </location>
</feature>
<dbReference type="Gene3D" id="2.160.20.80">
    <property type="entry name" value="E3 ubiquitin-protein ligase SopA"/>
    <property type="match status" value="1"/>
</dbReference>
<accession>A0A1H8BN03</accession>
<dbReference type="PANTHER" id="PTHR14136:SF17">
    <property type="entry name" value="BTB_POZ DOMAIN-CONTAINING PROTEIN KCTD9"/>
    <property type="match status" value="1"/>
</dbReference>
<keyword evidence="1" id="KW-0472">Membrane</keyword>
<keyword evidence="3" id="KW-1185">Reference proteome</keyword>
<dbReference type="Proteomes" id="UP000198744">
    <property type="component" value="Unassembled WGS sequence"/>
</dbReference>
<sequence>MKVPFANVDMEFVSFLFIGPAILIGLGFYLHMFVEYWHQLNLWASSHSYRNHMKITPFFFNIERTSPRMMRFFIFYALIPLTMAAFAWKSWPQPDSRLLFKSTGLVIVAAVFLKIRRCEGKVQGIRTIVAWLLRGGLLLLAFLLIAPPRGIGIYRPLNLYAAVLENKDLTSANLEGAKLQKANLRGANLQDANLEGANLQDANLGGANLRGAFLGRANLMGANLQKASLEGARLQEANLRGANLRGANLWEANLLRADLERAELKGAKLKGANFEGANFEGA</sequence>
<evidence type="ECO:0000313" key="3">
    <source>
        <dbReference type="Proteomes" id="UP000198744"/>
    </source>
</evidence>
<feature type="non-terminal residue" evidence="2">
    <location>
        <position position="282"/>
    </location>
</feature>
<dbReference type="InterPro" id="IPR001646">
    <property type="entry name" value="5peptide_repeat"/>
</dbReference>
<feature type="transmembrane region" description="Helical" evidence="1">
    <location>
        <begin position="97"/>
        <end position="115"/>
    </location>
</feature>